<evidence type="ECO:0000256" key="9">
    <source>
        <dbReference type="SAM" id="SignalP"/>
    </source>
</evidence>
<feature type="region of interest" description="Disordered" evidence="7">
    <location>
        <begin position="781"/>
        <end position="829"/>
    </location>
</feature>
<comment type="caution">
    <text evidence="13">The sequence shown here is derived from an EMBL/GenBank/DDBJ whole genome shotgun (WGS) entry which is preliminary data.</text>
</comment>
<dbReference type="PANTHER" id="PTHR30347:SF1">
    <property type="entry name" value="MECHANOSENSITIVE CHANNEL MSCK"/>
    <property type="match status" value="1"/>
</dbReference>
<name>A0A975ZML8_9RHOB</name>
<dbReference type="SUPFAM" id="SSF82689">
    <property type="entry name" value="Mechanosensitive channel protein MscS (YggB), C-terminal domain"/>
    <property type="match status" value="1"/>
</dbReference>
<dbReference type="AlphaFoldDB" id="A0A975ZML8"/>
<evidence type="ECO:0000256" key="5">
    <source>
        <dbReference type="ARBA" id="ARBA00022989"/>
    </source>
</evidence>
<dbReference type="InterPro" id="IPR006685">
    <property type="entry name" value="MscS_channel_2nd"/>
</dbReference>
<feature type="domain" description="Mechanosensitive ion channel MscS" evidence="10">
    <location>
        <begin position="613"/>
        <end position="680"/>
    </location>
</feature>
<dbReference type="InterPro" id="IPR006686">
    <property type="entry name" value="MscS_channel_CS"/>
</dbReference>
<dbReference type="InterPro" id="IPR049278">
    <property type="entry name" value="MS_channel_C"/>
</dbReference>
<dbReference type="Proteomes" id="UP000182932">
    <property type="component" value="Unassembled WGS sequence"/>
</dbReference>
<dbReference type="InterPro" id="IPR023408">
    <property type="entry name" value="MscS_beta-dom_sf"/>
</dbReference>
<dbReference type="InterPro" id="IPR011066">
    <property type="entry name" value="MscS_channel_C_sf"/>
</dbReference>
<dbReference type="GO" id="GO:0008381">
    <property type="term" value="F:mechanosensitive monoatomic ion channel activity"/>
    <property type="evidence" value="ECO:0007669"/>
    <property type="project" value="UniProtKB-ARBA"/>
</dbReference>
<dbReference type="SUPFAM" id="SSF50182">
    <property type="entry name" value="Sm-like ribonucleoproteins"/>
    <property type="match status" value="1"/>
</dbReference>
<evidence type="ECO:0000256" key="6">
    <source>
        <dbReference type="ARBA" id="ARBA00023136"/>
    </source>
</evidence>
<keyword evidence="5 8" id="KW-1133">Transmembrane helix</keyword>
<dbReference type="SUPFAM" id="SSF82861">
    <property type="entry name" value="Mechanosensitive channel protein MscS (YggB), transmembrane region"/>
    <property type="match status" value="1"/>
</dbReference>
<evidence type="ECO:0000256" key="8">
    <source>
        <dbReference type="SAM" id="Phobius"/>
    </source>
</evidence>
<feature type="transmembrane region" description="Helical" evidence="8">
    <location>
        <begin position="301"/>
        <end position="319"/>
    </location>
</feature>
<feature type="transmembrane region" description="Helical" evidence="8">
    <location>
        <begin position="530"/>
        <end position="547"/>
    </location>
</feature>
<keyword evidence="14" id="KW-1185">Reference proteome</keyword>
<feature type="transmembrane region" description="Helical" evidence="8">
    <location>
        <begin position="258"/>
        <end position="281"/>
    </location>
</feature>
<feature type="transmembrane region" description="Helical" evidence="8">
    <location>
        <begin position="597"/>
        <end position="626"/>
    </location>
</feature>
<dbReference type="PROSITE" id="PS01246">
    <property type="entry name" value="UPF0003"/>
    <property type="match status" value="1"/>
</dbReference>
<feature type="domain" description="DUF3772" evidence="11">
    <location>
        <begin position="146"/>
        <end position="204"/>
    </location>
</feature>
<evidence type="ECO:0000313" key="14">
    <source>
        <dbReference type="Proteomes" id="UP000182932"/>
    </source>
</evidence>
<dbReference type="Gene3D" id="2.30.30.60">
    <property type="match status" value="1"/>
</dbReference>
<feature type="transmembrane region" description="Helical" evidence="8">
    <location>
        <begin position="478"/>
        <end position="502"/>
    </location>
</feature>
<evidence type="ECO:0000259" key="11">
    <source>
        <dbReference type="Pfam" id="PF12607"/>
    </source>
</evidence>
<dbReference type="EMBL" id="FNYY01000003">
    <property type="protein sequence ID" value="SEJ10246.1"/>
    <property type="molecule type" value="Genomic_DNA"/>
</dbReference>
<comment type="subcellular location">
    <subcellularLocation>
        <location evidence="1">Cell membrane</location>
        <topology evidence="1">Multi-pass membrane protein</topology>
    </subcellularLocation>
</comment>
<evidence type="ECO:0000256" key="4">
    <source>
        <dbReference type="ARBA" id="ARBA00022692"/>
    </source>
</evidence>
<dbReference type="GeneID" id="80817579"/>
<gene>
    <name evidence="13" type="ORF">SAMN04487940_103221</name>
</gene>
<feature type="transmembrane region" description="Helical" evidence="8">
    <location>
        <begin position="221"/>
        <end position="237"/>
    </location>
</feature>
<dbReference type="PANTHER" id="PTHR30347">
    <property type="entry name" value="POTASSIUM CHANNEL RELATED"/>
    <property type="match status" value="1"/>
</dbReference>
<feature type="transmembrane region" description="Helical" evidence="8">
    <location>
        <begin position="371"/>
        <end position="392"/>
    </location>
</feature>
<evidence type="ECO:0000256" key="3">
    <source>
        <dbReference type="ARBA" id="ARBA00022475"/>
    </source>
</evidence>
<organism evidence="13 14">
    <name type="scientific">Marinovum algicola</name>
    <dbReference type="NCBI Taxonomy" id="42444"/>
    <lineage>
        <taxon>Bacteria</taxon>
        <taxon>Pseudomonadati</taxon>
        <taxon>Pseudomonadota</taxon>
        <taxon>Alphaproteobacteria</taxon>
        <taxon>Rhodobacterales</taxon>
        <taxon>Roseobacteraceae</taxon>
        <taxon>Marinovum</taxon>
    </lineage>
</organism>
<feature type="transmembrane region" description="Helical" evidence="8">
    <location>
        <begin position="340"/>
        <end position="359"/>
    </location>
</feature>
<keyword evidence="3" id="KW-1003">Cell membrane</keyword>
<feature type="domain" description="Mechanosensitive ion channel MscS C-terminal" evidence="12">
    <location>
        <begin position="688"/>
        <end position="770"/>
    </location>
</feature>
<dbReference type="InterPro" id="IPR010920">
    <property type="entry name" value="LSM_dom_sf"/>
</dbReference>
<evidence type="ECO:0000256" key="1">
    <source>
        <dbReference type="ARBA" id="ARBA00004651"/>
    </source>
</evidence>
<evidence type="ECO:0000256" key="7">
    <source>
        <dbReference type="SAM" id="MobiDB-lite"/>
    </source>
</evidence>
<feature type="signal peptide" evidence="9">
    <location>
        <begin position="1"/>
        <end position="27"/>
    </location>
</feature>
<proteinExistence type="inferred from homology"/>
<comment type="similarity">
    <text evidence="2">Belongs to the MscS (TC 1.A.23) family.</text>
</comment>
<sequence length="829" mass="90100">MRMPAFLPALLLALFASLVLSTRALHAQDISVGDIEPDLQVGMSLAAADEPIDFEAWNELARRAESALAAGRASDSAFETLRRELADWRARFLTAQDTNQSRIRTIQSQLDALGEAPAEGETEPEEVANRRVELNEQLAELRAPIRAAEEAYNRADGIIREIDALIRARQTDALFELGPIPLMPENWAIALGDLGQTWTAIGSEIDKSWSSDIGQAELRRNLPMVLLLLVVGGVLVLRGRAWARDGGNWMRKNSARGGAVFSFLVSVGQIALPLIGLYALTEAIFATGTPGALTTLLLDNLPAWGLVILGLRWLVDRLFSQHDGDRMLPMARSQRREARTYASTLAILLVLRDAIHEFAQIESYDEATVSVLEFPLLVVTALILFRLGQLMITHIKFDSANTERLVRARVVSFLGRIVILVSIVGPVLAATGYGTAASRLIFPTIATLGLLGLIVVLQRFTNDLYRYVMRQSEEEADSLITVLIGFTLALAALPFLALLWGARVADLTELWTQIGEGFAIGDSRISPMDFLVLLLVFVAGYMATRLLQGALKNSILPKTKIDTGGQNAIISGIGYVGIFIAALVAITSAGLDLSSLAIVAGALSVGIGFGLQNIVSNFVSGIILLIERPIAEGDWIEVGGIHGTVKRISVRSTKLETFDRYDVIIPNADFVSGRVANYTRGNSIGRIIIDVGVAYGSDTRKVQDLLLKVARHHDQVLMNPEPAVDFMGFGADSLDFRIRAVLRDIGEGMGVRTEMRHQIVEVFAKEGIEIPYAQRDIWLRNPEALRPQEAPKASEEDAPAREDTGAAPQREPSPGDGTGDVTGDAGGER</sequence>
<feature type="chain" id="PRO_5037271444" evidence="9">
    <location>
        <begin position="28"/>
        <end position="829"/>
    </location>
</feature>
<evidence type="ECO:0000259" key="10">
    <source>
        <dbReference type="Pfam" id="PF00924"/>
    </source>
</evidence>
<dbReference type="Pfam" id="PF21082">
    <property type="entry name" value="MS_channel_3rd"/>
    <property type="match status" value="1"/>
</dbReference>
<dbReference type="GO" id="GO:0005886">
    <property type="term" value="C:plasma membrane"/>
    <property type="evidence" value="ECO:0007669"/>
    <property type="project" value="UniProtKB-SubCell"/>
</dbReference>
<protein>
    <submittedName>
        <fullName evidence="13">Small-conductance mechanosensitive channel</fullName>
    </submittedName>
</protein>
<feature type="compositionally biased region" description="Basic and acidic residues" evidence="7">
    <location>
        <begin position="792"/>
        <end position="804"/>
    </location>
</feature>
<keyword evidence="6 8" id="KW-0472">Membrane</keyword>
<dbReference type="Gene3D" id="3.30.70.100">
    <property type="match status" value="1"/>
</dbReference>
<feature type="transmembrane region" description="Helical" evidence="8">
    <location>
        <begin position="568"/>
        <end position="591"/>
    </location>
</feature>
<evidence type="ECO:0000259" key="12">
    <source>
        <dbReference type="Pfam" id="PF21082"/>
    </source>
</evidence>
<keyword evidence="9" id="KW-0732">Signal</keyword>
<keyword evidence="4 8" id="KW-0812">Transmembrane</keyword>
<dbReference type="Pfam" id="PF12607">
    <property type="entry name" value="DUF3772"/>
    <property type="match status" value="1"/>
</dbReference>
<accession>A0A975ZML8</accession>
<dbReference type="InterPro" id="IPR022249">
    <property type="entry name" value="DUF3772"/>
</dbReference>
<evidence type="ECO:0000313" key="13">
    <source>
        <dbReference type="EMBL" id="SEJ10246.1"/>
    </source>
</evidence>
<dbReference type="Gene3D" id="1.10.287.1260">
    <property type="match status" value="1"/>
</dbReference>
<feature type="transmembrane region" description="Helical" evidence="8">
    <location>
        <begin position="413"/>
        <end position="434"/>
    </location>
</feature>
<dbReference type="InterPro" id="IPR052702">
    <property type="entry name" value="MscS-like_channel"/>
</dbReference>
<feature type="transmembrane region" description="Helical" evidence="8">
    <location>
        <begin position="440"/>
        <end position="457"/>
    </location>
</feature>
<dbReference type="RefSeq" id="WP_139211241.1">
    <property type="nucleotide sequence ID" value="NZ_CATLQZ010000029.1"/>
</dbReference>
<dbReference type="InterPro" id="IPR011014">
    <property type="entry name" value="MscS_channel_TM-2"/>
</dbReference>
<evidence type="ECO:0000256" key="2">
    <source>
        <dbReference type="ARBA" id="ARBA00008017"/>
    </source>
</evidence>
<dbReference type="Pfam" id="PF00924">
    <property type="entry name" value="MS_channel_2nd"/>
    <property type="match status" value="1"/>
</dbReference>
<reference evidence="13 14" key="1">
    <citation type="submission" date="2016-10" db="EMBL/GenBank/DDBJ databases">
        <authorList>
            <person name="Varghese N."/>
            <person name="Submissions S."/>
        </authorList>
    </citation>
    <scope>NUCLEOTIDE SEQUENCE [LARGE SCALE GENOMIC DNA]</scope>
    <source>
        <strain evidence="13 14">FF3</strain>
    </source>
</reference>